<dbReference type="PANTHER" id="PTHR20854">
    <property type="entry name" value="INOSITOL MONOPHOSPHATASE"/>
    <property type="match status" value="1"/>
</dbReference>
<dbReference type="PROSITE" id="PS00629">
    <property type="entry name" value="IMP_1"/>
    <property type="match status" value="1"/>
</dbReference>
<dbReference type="GO" id="GO:0046872">
    <property type="term" value="F:metal ion binding"/>
    <property type="evidence" value="ECO:0007669"/>
    <property type="project" value="UniProtKB-KW"/>
</dbReference>
<accession>A0A1Y5TUR0</accession>
<comment type="similarity">
    <text evidence="1">Belongs to the inositol monophosphatase superfamily.</text>
</comment>
<feature type="binding site" evidence="5">
    <location>
        <position position="91"/>
    </location>
    <ligand>
        <name>Mg(2+)</name>
        <dbReference type="ChEBI" id="CHEBI:18420"/>
        <label>1</label>
        <note>catalytic</note>
    </ligand>
</feature>
<dbReference type="PROSITE" id="PS00630">
    <property type="entry name" value="IMP_2"/>
    <property type="match status" value="1"/>
</dbReference>
<keyword evidence="3 6" id="KW-0378">Hydrolase</keyword>
<dbReference type="GO" id="GO:0008934">
    <property type="term" value="F:inositol monophosphate 1-phosphatase activity"/>
    <property type="evidence" value="ECO:0007669"/>
    <property type="project" value="TreeGrafter"/>
</dbReference>
<dbReference type="RefSeq" id="WP_085870089.1">
    <property type="nucleotide sequence ID" value="NZ_FWFQ01000050.1"/>
</dbReference>
<name>A0A1Y5TUR0_9RHOB</name>
<dbReference type="GO" id="GO:0006020">
    <property type="term" value="P:inositol metabolic process"/>
    <property type="evidence" value="ECO:0007669"/>
    <property type="project" value="TreeGrafter"/>
</dbReference>
<dbReference type="PRINTS" id="PR00377">
    <property type="entry name" value="IMPHPHTASES"/>
</dbReference>
<dbReference type="Gene3D" id="3.40.190.80">
    <property type="match status" value="1"/>
</dbReference>
<dbReference type="EMBL" id="FWFQ01000050">
    <property type="protein sequence ID" value="SLN68752.1"/>
    <property type="molecule type" value="Genomic_DNA"/>
</dbReference>
<dbReference type="SUPFAM" id="SSF56655">
    <property type="entry name" value="Carbohydrate phosphatase"/>
    <property type="match status" value="1"/>
</dbReference>
<evidence type="ECO:0000313" key="7">
    <source>
        <dbReference type="Proteomes" id="UP000193409"/>
    </source>
</evidence>
<dbReference type="OrthoDB" id="9785695at2"/>
<dbReference type="InterPro" id="IPR020550">
    <property type="entry name" value="Inositol_monophosphatase_CS"/>
</dbReference>
<reference evidence="6 7" key="1">
    <citation type="submission" date="2017-03" db="EMBL/GenBank/DDBJ databases">
        <authorList>
            <person name="Afonso C.L."/>
            <person name="Miller P.J."/>
            <person name="Scott M.A."/>
            <person name="Spackman E."/>
            <person name="Goraichik I."/>
            <person name="Dimitrov K.M."/>
            <person name="Suarez D.L."/>
            <person name="Swayne D.E."/>
        </authorList>
    </citation>
    <scope>NUCLEOTIDE SEQUENCE [LARGE SCALE GENOMIC DNA]</scope>
    <source>
        <strain evidence="6 7">CECT 7680</strain>
    </source>
</reference>
<gene>
    <name evidence="6" type="primary">suhB_2</name>
    <name evidence="6" type="ORF">PSA7680_03625</name>
</gene>
<feature type="binding site" evidence="5">
    <location>
        <position position="71"/>
    </location>
    <ligand>
        <name>Mg(2+)</name>
        <dbReference type="ChEBI" id="CHEBI:18420"/>
        <label>1</label>
        <note>catalytic</note>
    </ligand>
</feature>
<proteinExistence type="inferred from homology"/>
<evidence type="ECO:0000256" key="4">
    <source>
        <dbReference type="ARBA" id="ARBA00022842"/>
    </source>
</evidence>
<organism evidence="6 7">
    <name type="scientific">Pseudoruegeria aquimaris</name>
    <dbReference type="NCBI Taxonomy" id="393663"/>
    <lineage>
        <taxon>Bacteria</taxon>
        <taxon>Pseudomonadati</taxon>
        <taxon>Pseudomonadota</taxon>
        <taxon>Alphaproteobacteria</taxon>
        <taxon>Rhodobacterales</taxon>
        <taxon>Roseobacteraceae</taxon>
        <taxon>Pseudoruegeria</taxon>
    </lineage>
</organism>
<feature type="binding site" evidence="5">
    <location>
        <position position="92"/>
    </location>
    <ligand>
        <name>Mg(2+)</name>
        <dbReference type="ChEBI" id="CHEBI:18420"/>
        <label>1</label>
        <note>catalytic</note>
    </ligand>
</feature>
<keyword evidence="2 5" id="KW-0479">Metal-binding</keyword>
<dbReference type="GO" id="GO:0046854">
    <property type="term" value="P:phosphatidylinositol phosphate biosynthetic process"/>
    <property type="evidence" value="ECO:0007669"/>
    <property type="project" value="InterPro"/>
</dbReference>
<protein>
    <submittedName>
        <fullName evidence="6">Inositol-1-monophosphatase</fullName>
        <ecNumber evidence="6">3.1.3.25</ecNumber>
    </submittedName>
</protein>
<dbReference type="InterPro" id="IPR020583">
    <property type="entry name" value="Inositol_monoP_metal-BS"/>
</dbReference>
<evidence type="ECO:0000256" key="2">
    <source>
        <dbReference type="ARBA" id="ARBA00022723"/>
    </source>
</evidence>
<evidence type="ECO:0000256" key="5">
    <source>
        <dbReference type="PIRSR" id="PIRSR600760-2"/>
    </source>
</evidence>
<dbReference type="Pfam" id="PF00459">
    <property type="entry name" value="Inositol_P"/>
    <property type="match status" value="1"/>
</dbReference>
<evidence type="ECO:0000256" key="1">
    <source>
        <dbReference type="ARBA" id="ARBA00009759"/>
    </source>
</evidence>
<dbReference type="CDD" id="cd01638">
    <property type="entry name" value="CysQ"/>
    <property type="match status" value="1"/>
</dbReference>
<dbReference type="PANTHER" id="PTHR20854:SF4">
    <property type="entry name" value="INOSITOL-1-MONOPHOSPHATASE-RELATED"/>
    <property type="match status" value="1"/>
</dbReference>
<keyword evidence="4 5" id="KW-0460">Magnesium</keyword>
<dbReference type="AlphaFoldDB" id="A0A1Y5TUR0"/>
<dbReference type="EC" id="3.1.3.25" evidence="6"/>
<evidence type="ECO:0000256" key="3">
    <source>
        <dbReference type="ARBA" id="ARBA00022801"/>
    </source>
</evidence>
<dbReference type="Gene3D" id="3.30.540.10">
    <property type="entry name" value="Fructose-1,6-Bisphosphatase, subunit A, domain 1"/>
    <property type="match status" value="1"/>
</dbReference>
<sequence>MQAPDETADLDLLIEAAREAGEIAGRYWKNTPRTWDKAMGAGPVTEADLAIDEMLHDRLRSARPGYGWLSEETEDDTSRLERETVFIVDPIDGTRAFINGSPTFSHALAVVSGGRVVAGVVYLPMLDRLFAATASGPATLNGASIQASRASRMEGAAVLAAKSNLEPRFWKGEPPAFERHIRSSLAYRLSLIGQGRFDAMITFRPTWEWDVAAGSLIAQRAGAVVSDATGVPPRFNGKSAQLPGMIAAAPALHGAILGAARPFPAAG</sequence>
<keyword evidence="7" id="KW-1185">Reference proteome</keyword>
<dbReference type="InterPro" id="IPR000760">
    <property type="entry name" value="Inositol_monophosphatase-like"/>
</dbReference>
<comment type="cofactor">
    <cofactor evidence="5">
        <name>Mg(2+)</name>
        <dbReference type="ChEBI" id="CHEBI:18420"/>
    </cofactor>
</comment>
<evidence type="ECO:0000313" key="6">
    <source>
        <dbReference type="EMBL" id="SLN68752.1"/>
    </source>
</evidence>
<dbReference type="Proteomes" id="UP000193409">
    <property type="component" value="Unassembled WGS sequence"/>
</dbReference>
<dbReference type="GO" id="GO:0007165">
    <property type="term" value="P:signal transduction"/>
    <property type="evidence" value="ECO:0007669"/>
    <property type="project" value="TreeGrafter"/>
</dbReference>
<feature type="binding site" evidence="5">
    <location>
        <position position="89"/>
    </location>
    <ligand>
        <name>Mg(2+)</name>
        <dbReference type="ChEBI" id="CHEBI:18420"/>
        <label>1</label>
        <note>catalytic</note>
    </ligand>
</feature>
<feature type="binding site" evidence="5">
    <location>
        <position position="210"/>
    </location>
    <ligand>
        <name>Mg(2+)</name>
        <dbReference type="ChEBI" id="CHEBI:18420"/>
        <label>1</label>
        <note>catalytic</note>
    </ligand>
</feature>